<dbReference type="AlphaFoldDB" id="A0A0F6YID7"/>
<evidence type="ECO:0000313" key="2">
    <source>
        <dbReference type="Proteomes" id="UP000034883"/>
    </source>
</evidence>
<gene>
    <name evidence="1" type="ORF">DB32_002152</name>
</gene>
<protein>
    <recommendedName>
        <fullName evidence="3">DUF2141 domain-containing protein</fullName>
    </recommendedName>
</protein>
<sequence length="125" mass="13274">MVPAVIAVVRGLRSDRGHVRGGLYGSQATFTHGGQEVATCSAAIANGVARCRFESVPAGRFAIGMMHDEDDDTVFDQGFMGIPEEGYGFSRDARGTLGAPSFDSAAFDYDGRSARSLSITMRYGI</sequence>
<keyword evidence="2" id="KW-1185">Reference proteome</keyword>
<dbReference type="KEGG" id="samy:DB32_002152"/>
<evidence type="ECO:0000313" key="1">
    <source>
        <dbReference type="EMBL" id="AKF05003.1"/>
    </source>
</evidence>
<dbReference type="Pfam" id="PF09912">
    <property type="entry name" value="DUF2141"/>
    <property type="match status" value="1"/>
</dbReference>
<evidence type="ECO:0008006" key="3">
    <source>
        <dbReference type="Google" id="ProtNLM"/>
    </source>
</evidence>
<dbReference type="InterPro" id="IPR018673">
    <property type="entry name" value="DUF2141"/>
</dbReference>
<dbReference type="EMBL" id="CP011125">
    <property type="protein sequence ID" value="AKF05003.1"/>
    <property type="molecule type" value="Genomic_DNA"/>
</dbReference>
<accession>A0A0F6YID7</accession>
<dbReference type="STRING" id="927083.DB32_002152"/>
<dbReference type="Proteomes" id="UP000034883">
    <property type="component" value="Chromosome"/>
</dbReference>
<reference evidence="1 2" key="1">
    <citation type="submission" date="2015-03" db="EMBL/GenBank/DDBJ databases">
        <title>Genome assembly of Sandaracinus amylolyticus DSM 53668.</title>
        <authorList>
            <person name="Sharma G."/>
            <person name="Subramanian S."/>
        </authorList>
    </citation>
    <scope>NUCLEOTIDE SEQUENCE [LARGE SCALE GENOMIC DNA]</scope>
    <source>
        <strain evidence="1 2">DSM 53668</strain>
    </source>
</reference>
<organism evidence="1 2">
    <name type="scientific">Sandaracinus amylolyticus</name>
    <dbReference type="NCBI Taxonomy" id="927083"/>
    <lineage>
        <taxon>Bacteria</taxon>
        <taxon>Pseudomonadati</taxon>
        <taxon>Myxococcota</taxon>
        <taxon>Polyangia</taxon>
        <taxon>Polyangiales</taxon>
        <taxon>Sandaracinaceae</taxon>
        <taxon>Sandaracinus</taxon>
    </lineage>
</organism>
<name>A0A0F6YID7_9BACT</name>
<proteinExistence type="predicted"/>